<sequence length="120" mass="14009">MLIGSLKRRSTPLPLSDWFKRAVNQVTHTSGISEENKKQERAGAERRLCGRCWSFSRSLRGRKTAQFFVFSLHWAAFQVYKLIHSDHMLRISVQLGRAEEGLERLPRRRRRRISVSGAEE</sequence>
<gene>
    <name evidence="1" type="ORF">PGIGA_G00146220</name>
</gene>
<reference evidence="1 2" key="1">
    <citation type="journal article" date="2022" name="bioRxiv">
        <title>An ancient truncated duplication of the anti-Mullerian hormone receptor type 2 gene is a potential conserved master sex determinant in the Pangasiidae catfish family.</title>
        <authorList>
            <person name="Wen M."/>
            <person name="Pan Q."/>
            <person name="Jouanno E."/>
            <person name="Montfort J."/>
            <person name="Zahm M."/>
            <person name="Cabau C."/>
            <person name="Klopp C."/>
            <person name="Iampietro C."/>
            <person name="Roques C."/>
            <person name="Bouchez O."/>
            <person name="Castinel A."/>
            <person name="Donnadieu C."/>
            <person name="Parrinello H."/>
            <person name="Poncet C."/>
            <person name="Belmonte E."/>
            <person name="Gautier V."/>
            <person name="Avarre J.-C."/>
            <person name="Dugue R."/>
            <person name="Gustiano R."/>
            <person name="Ha T.T.T."/>
            <person name="Campet M."/>
            <person name="Sriphairoj K."/>
            <person name="Ribolli J."/>
            <person name="de Almeida F.L."/>
            <person name="Desvignes T."/>
            <person name="Postlethwait J.H."/>
            <person name="Bucao C.F."/>
            <person name="Robinson-Rechavi M."/>
            <person name="Bobe J."/>
            <person name="Herpin A."/>
            <person name="Guiguen Y."/>
        </authorList>
    </citation>
    <scope>NUCLEOTIDE SEQUENCE [LARGE SCALE GENOMIC DNA]</scope>
    <source>
        <strain evidence="1">YG-Dec2019</strain>
    </source>
</reference>
<evidence type="ECO:0000313" key="1">
    <source>
        <dbReference type="EMBL" id="MCI4392470.1"/>
    </source>
</evidence>
<organism evidence="1 2">
    <name type="scientific">Pangasianodon gigas</name>
    <name type="common">Mekong giant catfish</name>
    <name type="synonym">Pangasius gigas</name>
    <dbReference type="NCBI Taxonomy" id="30993"/>
    <lineage>
        <taxon>Eukaryota</taxon>
        <taxon>Metazoa</taxon>
        <taxon>Chordata</taxon>
        <taxon>Craniata</taxon>
        <taxon>Vertebrata</taxon>
        <taxon>Euteleostomi</taxon>
        <taxon>Actinopterygii</taxon>
        <taxon>Neopterygii</taxon>
        <taxon>Teleostei</taxon>
        <taxon>Ostariophysi</taxon>
        <taxon>Siluriformes</taxon>
        <taxon>Pangasiidae</taxon>
        <taxon>Pangasianodon</taxon>
    </lineage>
</organism>
<accession>A0ACC5XNX6</accession>
<evidence type="ECO:0000313" key="2">
    <source>
        <dbReference type="Proteomes" id="UP000829447"/>
    </source>
</evidence>
<proteinExistence type="predicted"/>
<dbReference type="Proteomes" id="UP000829447">
    <property type="component" value="Linkage Group LG24"/>
</dbReference>
<name>A0ACC5XNX6_PANGG</name>
<dbReference type="EMBL" id="CM040477">
    <property type="protein sequence ID" value="MCI4392470.1"/>
    <property type="molecule type" value="Genomic_DNA"/>
</dbReference>
<keyword evidence="2" id="KW-1185">Reference proteome</keyword>
<comment type="caution">
    <text evidence="1">The sequence shown here is derived from an EMBL/GenBank/DDBJ whole genome shotgun (WGS) entry which is preliminary data.</text>
</comment>
<protein>
    <submittedName>
        <fullName evidence="1">Uncharacterized protein</fullName>
    </submittedName>
</protein>